<dbReference type="PANTHER" id="PTHR46796:SF14">
    <property type="entry name" value="TRANSCRIPTIONAL REGULATORY PROTEIN"/>
    <property type="match status" value="1"/>
</dbReference>
<dbReference type="InterPro" id="IPR018062">
    <property type="entry name" value="HTH_AraC-typ_CS"/>
</dbReference>
<dbReference type="Gene3D" id="1.10.10.60">
    <property type="entry name" value="Homeodomain-like"/>
    <property type="match status" value="1"/>
</dbReference>
<dbReference type="AlphaFoldDB" id="A0A1Y5RBZ9"/>
<evidence type="ECO:0000256" key="1">
    <source>
        <dbReference type="ARBA" id="ARBA00023015"/>
    </source>
</evidence>
<keyword evidence="6" id="KW-1185">Reference proteome</keyword>
<dbReference type="Proteomes" id="UP000193870">
    <property type="component" value="Unassembled WGS sequence"/>
</dbReference>
<reference evidence="5 6" key="1">
    <citation type="submission" date="2017-03" db="EMBL/GenBank/DDBJ databases">
        <authorList>
            <person name="Afonso C.L."/>
            <person name="Miller P.J."/>
            <person name="Scott M.A."/>
            <person name="Spackman E."/>
            <person name="Goraichik I."/>
            <person name="Dimitrov K.M."/>
            <person name="Suarez D.L."/>
            <person name="Swayne D.E."/>
        </authorList>
    </citation>
    <scope>NUCLEOTIDE SEQUENCE [LARGE SCALE GENOMIC DNA]</scope>
    <source>
        <strain evidence="5 6">CECT 7066</strain>
    </source>
</reference>
<keyword evidence="2" id="KW-0238">DNA-binding</keyword>
<evidence type="ECO:0000313" key="6">
    <source>
        <dbReference type="Proteomes" id="UP000193870"/>
    </source>
</evidence>
<gene>
    <name evidence="5" type="primary">nphR</name>
    <name evidence="5" type="ORF">PAM7066_00195</name>
</gene>
<evidence type="ECO:0000313" key="5">
    <source>
        <dbReference type="EMBL" id="SLN13549.1"/>
    </source>
</evidence>
<accession>A0A1Y5RBZ9</accession>
<dbReference type="RefSeq" id="WP_175484536.1">
    <property type="nucleotide sequence ID" value="NZ_FOPF01000001.1"/>
</dbReference>
<organism evidence="5 6">
    <name type="scientific">Palleronia marisminoris</name>
    <dbReference type="NCBI Taxonomy" id="315423"/>
    <lineage>
        <taxon>Bacteria</taxon>
        <taxon>Pseudomonadati</taxon>
        <taxon>Pseudomonadota</taxon>
        <taxon>Alphaproteobacteria</taxon>
        <taxon>Rhodobacterales</taxon>
        <taxon>Roseobacteraceae</taxon>
        <taxon>Palleronia</taxon>
    </lineage>
</organism>
<dbReference type="SMART" id="SM00342">
    <property type="entry name" value="HTH_ARAC"/>
    <property type="match status" value="1"/>
</dbReference>
<dbReference type="PRINTS" id="PR00032">
    <property type="entry name" value="HTHARAC"/>
</dbReference>
<protein>
    <submittedName>
        <fullName evidence="5">Transcriptional activator NphR</fullName>
    </submittedName>
</protein>
<evidence type="ECO:0000256" key="3">
    <source>
        <dbReference type="ARBA" id="ARBA00023163"/>
    </source>
</evidence>
<keyword evidence="3" id="KW-0804">Transcription</keyword>
<evidence type="ECO:0000256" key="2">
    <source>
        <dbReference type="ARBA" id="ARBA00023125"/>
    </source>
</evidence>
<dbReference type="InterPro" id="IPR020449">
    <property type="entry name" value="Tscrpt_reg_AraC-type_HTH"/>
</dbReference>
<feature type="domain" description="HTH araC/xylS-type" evidence="4">
    <location>
        <begin position="181"/>
        <end position="279"/>
    </location>
</feature>
<dbReference type="PROSITE" id="PS00041">
    <property type="entry name" value="HTH_ARAC_FAMILY_1"/>
    <property type="match status" value="1"/>
</dbReference>
<name>A0A1Y5RBZ9_9RHOB</name>
<dbReference type="PANTHER" id="PTHR46796">
    <property type="entry name" value="HTH-TYPE TRANSCRIPTIONAL ACTIVATOR RHAS-RELATED"/>
    <property type="match status" value="1"/>
</dbReference>
<dbReference type="Pfam" id="PF12833">
    <property type="entry name" value="HTH_18"/>
    <property type="match status" value="1"/>
</dbReference>
<keyword evidence="1" id="KW-0805">Transcription regulation</keyword>
<proteinExistence type="predicted"/>
<dbReference type="InterPro" id="IPR018060">
    <property type="entry name" value="HTH_AraC"/>
</dbReference>
<dbReference type="PROSITE" id="PS01124">
    <property type="entry name" value="HTH_ARAC_FAMILY_2"/>
    <property type="match status" value="1"/>
</dbReference>
<dbReference type="EMBL" id="FWFV01000001">
    <property type="protein sequence ID" value="SLN13549.1"/>
    <property type="molecule type" value="Genomic_DNA"/>
</dbReference>
<dbReference type="GO" id="GO:0003700">
    <property type="term" value="F:DNA-binding transcription factor activity"/>
    <property type="evidence" value="ECO:0007669"/>
    <property type="project" value="InterPro"/>
</dbReference>
<dbReference type="GO" id="GO:0043565">
    <property type="term" value="F:sequence-specific DNA binding"/>
    <property type="evidence" value="ECO:0007669"/>
    <property type="project" value="InterPro"/>
</dbReference>
<dbReference type="InterPro" id="IPR050204">
    <property type="entry name" value="AraC_XylS_family_regulators"/>
</dbReference>
<dbReference type="STRING" id="315423.SAMN04488020_101193"/>
<dbReference type="SUPFAM" id="SSF46689">
    <property type="entry name" value="Homeodomain-like"/>
    <property type="match status" value="1"/>
</dbReference>
<dbReference type="InterPro" id="IPR009057">
    <property type="entry name" value="Homeodomain-like_sf"/>
</dbReference>
<evidence type="ECO:0000259" key="4">
    <source>
        <dbReference type="PROSITE" id="PS01124"/>
    </source>
</evidence>
<sequence>MTVLLSGIRPAAPLVFRAWNGVLADLWQAEIAPGGHGRYRSEAPRIVAVLGEPPSPMHLSWDGAEATEPVRVFYVPAGADVSTRFTGPTALRHLDLHFDPGALGARLAAAGREGAMDRPVCLSDCPVALSIAELLADEIRNGTGDPLTLDSLAYALVGKVFGRAEPISLSARGGLPEWQLAALDRFLRSELHRRVAVAEMAAVVGLSESWFAHAYRQSRGETPHRALQRMRVEAAMTHLSRAEPTLAEVSTMVGFADQAHFTRAFRTITGRTPGAWRKSALQQDCAKADCFSQDIHG</sequence>